<protein>
    <recommendedName>
        <fullName evidence="1">AAA+ ATPase domain-containing protein</fullName>
    </recommendedName>
</protein>
<proteinExistence type="predicted"/>
<dbReference type="InterPro" id="IPR011704">
    <property type="entry name" value="ATPase_dyneun-rel_AAA"/>
</dbReference>
<dbReference type="PANTHER" id="PTHR37291">
    <property type="entry name" value="5-METHYLCYTOSINE-SPECIFIC RESTRICTION ENZYME B"/>
    <property type="match status" value="1"/>
</dbReference>
<dbReference type="GO" id="GO:0005524">
    <property type="term" value="F:ATP binding"/>
    <property type="evidence" value="ECO:0007669"/>
    <property type="project" value="InterPro"/>
</dbReference>
<name>A0AA44TDN7_BACCE</name>
<dbReference type="Gene3D" id="3.40.50.300">
    <property type="entry name" value="P-loop containing nucleotide triphosphate hydrolases"/>
    <property type="match status" value="1"/>
</dbReference>
<evidence type="ECO:0000313" key="2">
    <source>
        <dbReference type="EMBL" id="PFR89364.1"/>
    </source>
</evidence>
<gene>
    <name evidence="2" type="ORF">COK38_24500</name>
</gene>
<comment type="caution">
    <text evidence="2">The sequence shown here is derived from an EMBL/GenBank/DDBJ whole genome shotgun (WGS) entry which is preliminary data.</text>
</comment>
<dbReference type="RefSeq" id="WP_098523488.1">
    <property type="nucleotide sequence ID" value="NZ_NUYJ01000093.1"/>
</dbReference>
<organism evidence="2 3">
    <name type="scientific">Bacillus cereus</name>
    <dbReference type="NCBI Taxonomy" id="1396"/>
    <lineage>
        <taxon>Bacteria</taxon>
        <taxon>Bacillati</taxon>
        <taxon>Bacillota</taxon>
        <taxon>Bacilli</taxon>
        <taxon>Bacillales</taxon>
        <taxon>Bacillaceae</taxon>
        <taxon>Bacillus</taxon>
        <taxon>Bacillus cereus group</taxon>
    </lineage>
</organism>
<dbReference type="AlphaFoldDB" id="A0AA44TDN7"/>
<accession>A0AA44TDN7</accession>
<sequence>MAEVAFAQNIDSKTVFSWKLKEFIEKGKEIDFDSLFPTKNKFSNKNNNFFILVVAALPLIKKGEILKFESVVNETKAAFGLDNREPFSSLPKAETSGSFLKGFKLIMGRSKDGKELKSSEVGESKDYKWEDIEFNHEKFDNNKVFQYIYDHINSSLDITLAELITKLKEDKFVTQDFRNHLDEIDGNVTEGSVVKSKEVQLGSTEKILEDMIANGVKQVILTGPPGTGKTYAALAIARRNDERIREENSIDEGTFYEFVQFHPSYDYSDFLEGIRPIPSPQQGGPIGFAKVEGVFKAFCRKVALQNKKVDEYNQYLEEKGSDKKEYNPYYFIIDEINRADLSKVFGELLFALEADKRDQPFKLQYDSLPVHGVDENDVFAGGFYVPQNVIIIGTMNDIDRSVESMDFALRRRFMWLPVDVTKESLEEAFYSGRFFGDNLGMVQTVTEQVGKLNSYIGNEGEEYLLNENYYISQGYFSNLPESIKSGNVERLLQYVWEYRLRSIITEYVRGNIGAEQFIKSAREKFLTISNLNESSD</sequence>
<dbReference type="GO" id="GO:0016887">
    <property type="term" value="F:ATP hydrolysis activity"/>
    <property type="evidence" value="ECO:0007669"/>
    <property type="project" value="InterPro"/>
</dbReference>
<dbReference type="EMBL" id="NVBO01000317">
    <property type="protein sequence ID" value="PFR89364.1"/>
    <property type="molecule type" value="Genomic_DNA"/>
</dbReference>
<evidence type="ECO:0000259" key="1">
    <source>
        <dbReference type="SMART" id="SM00382"/>
    </source>
</evidence>
<dbReference type="Pfam" id="PF07728">
    <property type="entry name" value="AAA_5"/>
    <property type="match status" value="1"/>
</dbReference>
<dbReference type="SUPFAM" id="SSF52540">
    <property type="entry name" value="P-loop containing nucleoside triphosphate hydrolases"/>
    <property type="match status" value="2"/>
</dbReference>
<dbReference type="SMART" id="SM00382">
    <property type="entry name" value="AAA"/>
    <property type="match status" value="1"/>
</dbReference>
<dbReference type="Proteomes" id="UP000226357">
    <property type="component" value="Unassembled WGS sequence"/>
</dbReference>
<dbReference type="InterPro" id="IPR052934">
    <property type="entry name" value="Methyl-DNA_Rec/Restrict_Enz"/>
</dbReference>
<feature type="domain" description="AAA+ ATPase" evidence="1">
    <location>
        <begin position="215"/>
        <end position="419"/>
    </location>
</feature>
<reference evidence="2 3" key="1">
    <citation type="submission" date="2017-09" db="EMBL/GenBank/DDBJ databases">
        <title>Large-scale bioinformatics analysis of Bacillus genomes uncovers conserved roles of natural products in bacterial physiology.</title>
        <authorList>
            <consortium name="Agbiome Team Llc"/>
            <person name="Bleich R.M."/>
            <person name="Grubbs K.J."/>
            <person name="Santa Maria K.C."/>
            <person name="Allen S.E."/>
            <person name="Farag S."/>
            <person name="Shank E.A."/>
            <person name="Bowers A."/>
        </authorList>
    </citation>
    <scope>NUCLEOTIDE SEQUENCE [LARGE SCALE GENOMIC DNA]</scope>
    <source>
        <strain evidence="2 3">AFS067272</strain>
    </source>
</reference>
<dbReference type="InterPro" id="IPR003593">
    <property type="entry name" value="AAA+_ATPase"/>
</dbReference>
<dbReference type="PANTHER" id="PTHR37291:SF1">
    <property type="entry name" value="TYPE IV METHYL-DIRECTED RESTRICTION ENZYME ECOKMCRB SUBUNIT"/>
    <property type="match status" value="1"/>
</dbReference>
<dbReference type="InterPro" id="IPR027417">
    <property type="entry name" value="P-loop_NTPase"/>
</dbReference>
<evidence type="ECO:0000313" key="3">
    <source>
        <dbReference type="Proteomes" id="UP000226357"/>
    </source>
</evidence>